<dbReference type="InterPro" id="IPR036291">
    <property type="entry name" value="NAD(P)-bd_dom_sf"/>
</dbReference>
<dbReference type="PROSITE" id="PS00061">
    <property type="entry name" value="ADH_SHORT"/>
    <property type="match status" value="1"/>
</dbReference>
<dbReference type="AlphaFoldDB" id="A0A917ZV85"/>
<reference evidence="3" key="1">
    <citation type="journal article" date="2014" name="Int. J. Syst. Evol. Microbiol.">
        <title>Complete genome sequence of Corynebacterium casei LMG S-19264T (=DSM 44701T), isolated from a smear-ripened cheese.</title>
        <authorList>
            <consortium name="US DOE Joint Genome Institute (JGI-PGF)"/>
            <person name="Walter F."/>
            <person name="Albersmeier A."/>
            <person name="Kalinowski J."/>
            <person name="Ruckert C."/>
        </authorList>
    </citation>
    <scope>NUCLEOTIDE SEQUENCE</scope>
    <source>
        <strain evidence="3">CGMCC 4.7201</strain>
    </source>
</reference>
<comment type="caution">
    <text evidence="3">The sequence shown here is derived from an EMBL/GenBank/DDBJ whole genome shotgun (WGS) entry which is preliminary data.</text>
</comment>
<comment type="similarity">
    <text evidence="1">Belongs to the short-chain dehydrogenases/reductases (SDR) family.</text>
</comment>
<evidence type="ECO:0000256" key="2">
    <source>
        <dbReference type="ARBA" id="ARBA00023002"/>
    </source>
</evidence>
<dbReference type="NCBIfam" id="NF005559">
    <property type="entry name" value="PRK07231.1"/>
    <property type="match status" value="1"/>
</dbReference>
<keyword evidence="2" id="KW-0560">Oxidoreductase</keyword>
<dbReference type="PRINTS" id="PR00081">
    <property type="entry name" value="GDHRDH"/>
</dbReference>
<dbReference type="PRINTS" id="PR00080">
    <property type="entry name" value="SDRFAMILY"/>
</dbReference>
<dbReference type="InterPro" id="IPR002347">
    <property type="entry name" value="SDR_fam"/>
</dbReference>
<protein>
    <submittedName>
        <fullName evidence="3">Short chain dehydrogenase</fullName>
    </submittedName>
</protein>
<dbReference type="EMBL" id="BMMS01000032">
    <property type="protein sequence ID" value="GGO97191.1"/>
    <property type="molecule type" value="Genomic_DNA"/>
</dbReference>
<proteinExistence type="inferred from homology"/>
<dbReference type="CDD" id="cd05233">
    <property type="entry name" value="SDR_c"/>
    <property type="match status" value="1"/>
</dbReference>
<dbReference type="PANTHER" id="PTHR24321">
    <property type="entry name" value="DEHYDROGENASES, SHORT CHAIN"/>
    <property type="match status" value="1"/>
</dbReference>
<reference evidence="3" key="2">
    <citation type="submission" date="2020-09" db="EMBL/GenBank/DDBJ databases">
        <authorList>
            <person name="Sun Q."/>
            <person name="Zhou Y."/>
        </authorList>
    </citation>
    <scope>NUCLEOTIDE SEQUENCE</scope>
    <source>
        <strain evidence="3">CGMCC 4.7201</strain>
    </source>
</reference>
<sequence>MSNGLVAGKVALVTGAGAGIGRASARAFAREGAQVAVCDINPETATATADLITADGGTCAPFTADIADERSVTRLITQVVEHFGRLDCAHNNAGVEDAMKPAHDLLSDEWDRVLGTDLRGTWLCMRQEISQMLRNGGGSIVNTASVLAEVSMPNVPAYTAAKHGTAGLTRSAAIDYATRGIRVNAVSPGAIRTELIDRTIASGQVSEADYNALHPMNRLGQPDEVAEAVVWLSSDRASFVTGHCLAVDGGFLAR</sequence>
<dbReference type="FunFam" id="3.40.50.720:FF:000084">
    <property type="entry name" value="Short-chain dehydrogenase reductase"/>
    <property type="match status" value="1"/>
</dbReference>
<dbReference type="InterPro" id="IPR020904">
    <property type="entry name" value="Sc_DH/Rdtase_CS"/>
</dbReference>
<dbReference type="PANTHER" id="PTHR24321:SF8">
    <property type="entry name" value="ESTRADIOL 17-BETA-DEHYDROGENASE 8-RELATED"/>
    <property type="match status" value="1"/>
</dbReference>
<dbReference type="Pfam" id="PF13561">
    <property type="entry name" value="adh_short_C2"/>
    <property type="match status" value="1"/>
</dbReference>
<organism evidence="3 4">
    <name type="scientific">Wenjunlia tyrosinilytica</name>
    <dbReference type="NCBI Taxonomy" id="1544741"/>
    <lineage>
        <taxon>Bacteria</taxon>
        <taxon>Bacillati</taxon>
        <taxon>Actinomycetota</taxon>
        <taxon>Actinomycetes</taxon>
        <taxon>Kitasatosporales</taxon>
        <taxon>Streptomycetaceae</taxon>
        <taxon>Wenjunlia</taxon>
    </lineage>
</organism>
<keyword evidence="4" id="KW-1185">Reference proteome</keyword>
<dbReference type="RefSeq" id="WP_189134823.1">
    <property type="nucleotide sequence ID" value="NZ_BMMS01000032.1"/>
</dbReference>
<dbReference type="Proteomes" id="UP000641932">
    <property type="component" value="Unassembled WGS sequence"/>
</dbReference>
<evidence type="ECO:0000313" key="4">
    <source>
        <dbReference type="Proteomes" id="UP000641932"/>
    </source>
</evidence>
<dbReference type="Gene3D" id="3.40.50.720">
    <property type="entry name" value="NAD(P)-binding Rossmann-like Domain"/>
    <property type="match status" value="1"/>
</dbReference>
<dbReference type="SUPFAM" id="SSF51735">
    <property type="entry name" value="NAD(P)-binding Rossmann-fold domains"/>
    <property type="match status" value="1"/>
</dbReference>
<evidence type="ECO:0000313" key="3">
    <source>
        <dbReference type="EMBL" id="GGO97191.1"/>
    </source>
</evidence>
<evidence type="ECO:0000256" key="1">
    <source>
        <dbReference type="ARBA" id="ARBA00006484"/>
    </source>
</evidence>
<name>A0A917ZV85_9ACTN</name>
<accession>A0A917ZV85</accession>
<gene>
    <name evidence="3" type="ORF">GCM10012280_58430</name>
</gene>
<dbReference type="GO" id="GO:0016491">
    <property type="term" value="F:oxidoreductase activity"/>
    <property type="evidence" value="ECO:0007669"/>
    <property type="project" value="UniProtKB-KW"/>
</dbReference>